<dbReference type="InterPro" id="IPR001223">
    <property type="entry name" value="Glyco_hydro18_cat"/>
</dbReference>
<keyword evidence="2" id="KW-1015">Disulfide bond</keyword>
<reference evidence="8" key="1">
    <citation type="submission" date="2022-01" db="EMBL/GenBank/DDBJ databases">
        <authorList>
            <person name="King R."/>
        </authorList>
    </citation>
    <scope>NUCLEOTIDE SEQUENCE</scope>
</reference>
<dbReference type="InterPro" id="IPR017853">
    <property type="entry name" value="GH"/>
</dbReference>
<dbReference type="Gene3D" id="3.20.20.80">
    <property type="entry name" value="Glycosidases"/>
    <property type="match status" value="1"/>
</dbReference>
<dbReference type="GO" id="GO:0004568">
    <property type="term" value="F:chitinase activity"/>
    <property type="evidence" value="ECO:0007669"/>
    <property type="project" value="UniProtKB-ARBA"/>
</dbReference>
<dbReference type="GO" id="GO:0005576">
    <property type="term" value="C:extracellular region"/>
    <property type="evidence" value="ECO:0007669"/>
    <property type="project" value="TreeGrafter"/>
</dbReference>
<evidence type="ECO:0000256" key="3">
    <source>
        <dbReference type="ARBA" id="ARBA00023295"/>
    </source>
</evidence>
<dbReference type="SUPFAM" id="SSF54556">
    <property type="entry name" value="Chitinase insertion domain"/>
    <property type="match status" value="1"/>
</dbReference>
<comment type="similarity">
    <text evidence="5">Belongs to the glycosyl hydrolase 18 family.</text>
</comment>
<evidence type="ECO:0000256" key="6">
    <source>
        <dbReference type="SAM" id="SignalP"/>
    </source>
</evidence>
<dbReference type="AlphaFoldDB" id="A0A9P0CGN5"/>
<dbReference type="Pfam" id="PF00704">
    <property type="entry name" value="Glyco_hydro_18"/>
    <property type="match status" value="1"/>
</dbReference>
<dbReference type="GO" id="GO:0006032">
    <property type="term" value="P:chitin catabolic process"/>
    <property type="evidence" value="ECO:0007669"/>
    <property type="project" value="UniProtKB-ARBA"/>
</dbReference>
<dbReference type="Proteomes" id="UP001153636">
    <property type="component" value="Chromosome 10"/>
</dbReference>
<keyword evidence="1 4" id="KW-0378">Hydrolase</keyword>
<dbReference type="InterPro" id="IPR050314">
    <property type="entry name" value="Glycosyl_Hydrlase_18"/>
</dbReference>
<dbReference type="PANTHER" id="PTHR11177:SF360">
    <property type="entry name" value="CHITINASE 4-RELATED"/>
    <property type="match status" value="1"/>
</dbReference>
<gene>
    <name evidence="8" type="ORF">PSYICH_LOCUS1738</name>
</gene>
<evidence type="ECO:0000313" key="8">
    <source>
        <dbReference type="EMBL" id="CAH1100328.1"/>
    </source>
</evidence>
<dbReference type="PANTHER" id="PTHR11177">
    <property type="entry name" value="CHITINASE"/>
    <property type="match status" value="1"/>
</dbReference>
<keyword evidence="3 4" id="KW-0326">Glycosidase</keyword>
<evidence type="ECO:0000256" key="1">
    <source>
        <dbReference type="ARBA" id="ARBA00022801"/>
    </source>
</evidence>
<dbReference type="PROSITE" id="PS51910">
    <property type="entry name" value="GH18_2"/>
    <property type="match status" value="1"/>
</dbReference>
<evidence type="ECO:0000259" key="7">
    <source>
        <dbReference type="PROSITE" id="PS51910"/>
    </source>
</evidence>
<dbReference type="GO" id="GO:0005975">
    <property type="term" value="P:carbohydrate metabolic process"/>
    <property type="evidence" value="ECO:0007669"/>
    <property type="project" value="InterPro"/>
</dbReference>
<feature type="signal peptide" evidence="6">
    <location>
        <begin position="1"/>
        <end position="18"/>
    </location>
</feature>
<evidence type="ECO:0000256" key="5">
    <source>
        <dbReference type="RuleBase" id="RU004453"/>
    </source>
</evidence>
<feature type="domain" description="GH18" evidence="7">
    <location>
        <begin position="25"/>
        <end position="377"/>
    </location>
</feature>
<accession>A0A9P0CGN5</accession>
<dbReference type="PROSITE" id="PS01095">
    <property type="entry name" value="GH18_1"/>
    <property type="match status" value="1"/>
</dbReference>
<feature type="chain" id="PRO_5040473298" description="GH18 domain-containing protein" evidence="6">
    <location>
        <begin position="19"/>
        <end position="386"/>
    </location>
</feature>
<keyword evidence="9" id="KW-1185">Reference proteome</keyword>
<dbReference type="OrthoDB" id="73875at2759"/>
<organism evidence="8 9">
    <name type="scientific">Psylliodes chrysocephalus</name>
    <dbReference type="NCBI Taxonomy" id="3402493"/>
    <lineage>
        <taxon>Eukaryota</taxon>
        <taxon>Metazoa</taxon>
        <taxon>Ecdysozoa</taxon>
        <taxon>Arthropoda</taxon>
        <taxon>Hexapoda</taxon>
        <taxon>Insecta</taxon>
        <taxon>Pterygota</taxon>
        <taxon>Neoptera</taxon>
        <taxon>Endopterygota</taxon>
        <taxon>Coleoptera</taxon>
        <taxon>Polyphaga</taxon>
        <taxon>Cucujiformia</taxon>
        <taxon>Chrysomeloidea</taxon>
        <taxon>Chrysomelidae</taxon>
        <taxon>Galerucinae</taxon>
        <taxon>Alticini</taxon>
        <taxon>Psylliodes</taxon>
    </lineage>
</organism>
<keyword evidence="6" id="KW-0732">Signal</keyword>
<dbReference type="EMBL" id="OV651822">
    <property type="protein sequence ID" value="CAH1100328.1"/>
    <property type="molecule type" value="Genomic_DNA"/>
</dbReference>
<evidence type="ECO:0000313" key="9">
    <source>
        <dbReference type="Proteomes" id="UP001153636"/>
    </source>
</evidence>
<evidence type="ECO:0000256" key="4">
    <source>
        <dbReference type="RuleBase" id="RU000489"/>
    </source>
</evidence>
<name>A0A9P0CGN5_9CUCU</name>
<dbReference type="InterPro" id="IPR011583">
    <property type="entry name" value="Chitinase_II/V-like_cat"/>
</dbReference>
<sequence>MNFILLAGILYALSGVDAQCDDKDLEIVCYWGSWSIYRKDIGHFNTSHINTDICTTVVYSFVGLDINMDITSLDTNADFGSNGGFANFINLKEKNPCLKTVLAIGGWNEGSIKYSVMAATDESRKKFAQSVLQFLVYYKFDGIDIDWEYPTIRGGLSQDGDNFAALLKEIKNKLSPWGLKLSIAVSIDDTLIGVGYKIRDIAKVIDSVNLMAYDYISSDSKVTGLSAPLSDIKTTISKWIDGGLPSKKLILGIPAYAKNFVLDDPNNNGIGAPVAGIGRPGLFTQEDGLLSYYEVLDILNVISDIHVEFSDGTNYAYYDDEWLTYDNEATVKTKVKHALDQNLGGIMMWALELDDFSGIYGDPYPLLNAIKSSIDEYQSSKIRNAK</sequence>
<dbReference type="GO" id="GO:0008061">
    <property type="term" value="F:chitin binding"/>
    <property type="evidence" value="ECO:0007669"/>
    <property type="project" value="InterPro"/>
</dbReference>
<proteinExistence type="inferred from homology"/>
<dbReference type="FunFam" id="3.10.50.10:FF:000001">
    <property type="entry name" value="Chitinase 3-like 1"/>
    <property type="match status" value="1"/>
</dbReference>
<dbReference type="InterPro" id="IPR001579">
    <property type="entry name" value="Glyco_hydro_18_chit_AS"/>
</dbReference>
<dbReference type="SMART" id="SM00636">
    <property type="entry name" value="Glyco_18"/>
    <property type="match status" value="1"/>
</dbReference>
<dbReference type="Gene3D" id="3.10.50.10">
    <property type="match status" value="1"/>
</dbReference>
<dbReference type="InterPro" id="IPR029070">
    <property type="entry name" value="Chitinase_insertion_sf"/>
</dbReference>
<protein>
    <recommendedName>
        <fullName evidence="7">GH18 domain-containing protein</fullName>
    </recommendedName>
</protein>
<evidence type="ECO:0000256" key="2">
    <source>
        <dbReference type="ARBA" id="ARBA00023157"/>
    </source>
</evidence>
<dbReference type="SUPFAM" id="SSF51445">
    <property type="entry name" value="(Trans)glycosidases"/>
    <property type="match status" value="1"/>
</dbReference>